<evidence type="ECO:0000256" key="3">
    <source>
        <dbReference type="ARBA" id="ARBA00022824"/>
    </source>
</evidence>
<dbReference type="AlphaFoldDB" id="A0A0K0F6B5"/>
<feature type="domain" description="MRH" evidence="9">
    <location>
        <begin position="388"/>
        <end position="516"/>
    </location>
</feature>
<dbReference type="GO" id="GO:0005788">
    <property type="term" value="C:endoplasmic reticulum lumen"/>
    <property type="evidence" value="ECO:0007669"/>
    <property type="project" value="TreeGrafter"/>
</dbReference>
<keyword evidence="10" id="KW-1185">Reference proteome</keyword>
<dbReference type="STRING" id="75913.A0A0K0F6B5"/>
<dbReference type="WBParaSite" id="SVE_0435900.1">
    <property type="protein sequence ID" value="SVE_0435900.1"/>
    <property type="gene ID" value="SVE_0435900"/>
</dbReference>
<accession>A0A0K0F6B5</accession>
<reference evidence="10" key="1">
    <citation type="submission" date="2014-07" db="EMBL/GenBank/DDBJ databases">
        <authorList>
            <person name="Martin A.A"/>
            <person name="De Silva N."/>
        </authorList>
    </citation>
    <scope>NUCLEOTIDE SEQUENCE</scope>
</reference>
<dbReference type="PANTHER" id="PTHR15414">
    <property type="entry name" value="OS-9-RELATED"/>
    <property type="match status" value="1"/>
</dbReference>
<feature type="chain" id="PRO_5005329243" description="Endoplasmic reticulum lectin 1" evidence="8">
    <location>
        <begin position="21"/>
        <end position="576"/>
    </location>
</feature>
<dbReference type="InterPro" id="IPR009011">
    <property type="entry name" value="Man6P_isomerase_rcpt-bd_dom_sf"/>
</dbReference>
<evidence type="ECO:0000256" key="1">
    <source>
        <dbReference type="ARBA" id="ARBA00004240"/>
    </source>
</evidence>
<dbReference type="Proteomes" id="UP000035680">
    <property type="component" value="Unassembled WGS sequence"/>
</dbReference>
<dbReference type="InterPro" id="IPR012913">
    <property type="entry name" value="OS9-like_dom"/>
</dbReference>
<evidence type="ECO:0000256" key="7">
    <source>
        <dbReference type="ARBA" id="ARBA00041661"/>
    </source>
</evidence>
<dbReference type="Gene3D" id="2.70.130.10">
    <property type="entry name" value="Mannose-6-phosphate receptor binding domain"/>
    <property type="match status" value="2"/>
</dbReference>
<evidence type="ECO:0000313" key="11">
    <source>
        <dbReference type="WBParaSite" id="SVE_0435900.1"/>
    </source>
</evidence>
<evidence type="ECO:0000313" key="10">
    <source>
        <dbReference type="Proteomes" id="UP000035680"/>
    </source>
</evidence>
<keyword evidence="3" id="KW-0256">Endoplasmic reticulum</keyword>
<dbReference type="GO" id="GO:0030968">
    <property type="term" value="P:endoplasmic reticulum unfolded protein response"/>
    <property type="evidence" value="ECO:0007669"/>
    <property type="project" value="InterPro"/>
</dbReference>
<evidence type="ECO:0000256" key="2">
    <source>
        <dbReference type="ARBA" id="ARBA00022729"/>
    </source>
</evidence>
<evidence type="ECO:0000256" key="5">
    <source>
        <dbReference type="ARBA" id="ARBA00037585"/>
    </source>
</evidence>
<proteinExistence type="predicted"/>
<evidence type="ECO:0000259" key="9">
    <source>
        <dbReference type="PROSITE" id="PS51914"/>
    </source>
</evidence>
<reference evidence="11" key="2">
    <citation type="submission" date="2015-08" db="UniProtKB">
        <authorList>
            <consortium name="WormBaseParasite"/>
        </authorList>
    </citation>
    <scope>IDENTIFICATION</scope>
</reference>
<protein>
    <recommendedName>
        <fullName evidence="6">Endoplasmic reticulum lectin 1</fullName>
    </recommendedName>
    <alternativeName>
        <fullName evidence="7">ER lectin</fullName>
    </alternativeName>
</protein>
<keyword evidence="2 8" id="KW-0732">Signal</keyword>
<dbReference type="InterPro" id="IPR044865">
    <property type="entry name" value="MRH_dom"/>
</dbReference>
<dbReference type="InterPro" id="IPR045149">
    <property type="entry name" value="OS-9-like"/>
</dbReference>
<comment type="subcellular location">
    <subcellularLocation>
        <location evidence="1">Endoplasmic reticulum</location>
    </subcellularLocation>
</comment>
<feature type="signal peptide" evidence="8">
    <location>
        <begin position="1"/>
        <end position="20"/>
    </location>
</feature>
<evidence type="ECO:0000256" key="6">
    <source>
        <dbReference type="ARBA" id="ARBA00041108"/>
    </source>
</evidence>
<dbReference type="PANTHER" id="PTHR15414:SF0">
    <property type="entry name" value="ENDOPLASMIC RETICULUM LECTIN 1"/>
    <property type="match status" value="1"/>
</dbReference>
<organism evidence="10 11">
    <name type="scientific">Strongyloides venezuelensis</name>
    <name type="common">Threadworm</name>
    <dbReference type="NCBI Taxonomy" id="75913"/>
    <lineage>
        <taxon>Eukaryota</taxon>
        <taxon>Metazoa</taxon>
        <taxon>Ecdysozoa</taxon>
        <taxon>Nematoda</taxon>
        <taxon>Chromadorea</taxon>
        <taxon>Rhabditida</taxon>
        <taxon>Tylenchina</taxon>
        <taxon>Panagrolaimomorpha</taxon>
        <taxon>Strongyloidoidea</taxon>
        <taxon>Strongyloididae</taxon>
        <taxon>Strongyloides</taxon>
    </lineage>
</organism>
<dbReference type="GO" id="GO:0030970">
    <property type="term" value="P:retrograde protein transport, ER to cytosol"/>
    <property type="evidence" value="ECO:0007669"/>
    <property type="project" value="TreeGrafter"/>
</dbReference>
<sequence>MERLLKIYFLILVNLFFVRSTNLLHDDSTIFSIKYNKWYEFNEELSKEKEILNFTTPDREKYLCILPTVKNEEEKKLSSYFGPHPSELISPLIKGKICSYLVDVYWSYEVCHGKHIIQYHEDRDTKKRVEYYLGNIVFQTPKEKYFDHLNPPKKQIQGKDIPYYSVQYKSGTICDLTGKPRNTSLLYICVEKAKDIVISQVEVSVCQYEIIVATDRLCSHPSFKTPEKKEHIISCFLKEPKDRVDPYPKRLLHELKEKEQDIANELSMIIGNNIKVKVKRIENPKDLEFDVEEENFSDNIDSKNDPEKYVDHEDNSFGSFSNKDKQISLPNMDFFDSEDQSDIISEMKVNGDIKSFNDLDVNKQYAIARNVAKRITLNRIRRNFFNGEQCIIGGKEWWKHKFCLESYIQQYHGKPGDADYKVLNLGFFDHASHVKWITADKSRLPTVNEGKIIQIRQFYMGGSVCDENQQPRQTEVRIRCDKNLYKKKSDAIQLYMEEPTQCKYILTIASGTFCDKMDGFVPYGYININNDQIESDMTQKIFEIYEAYSKIKNKDTSTVKEDKHLEEVKERIHDDL</sequence>
<evidence type="ECO:0000256" key="4">
    <source>
        <dbReference type="ARBA" id="ARBA00023157"/>
    </source>
</evidence>
<comment type="function">
    <text evidence="5">Probable lectin that binds selectively to improperly folded lumenal proteins. May function in endoplasmic reticulum quality control and endoplasmic reticulum-associated degradation (ERAD) of both non-glycosylated proteins and glycoproteins.</text>
</comment>
<keyword evidence="4" id="KW-1015">Disulfide bond</keyword>
<dbReference type="PROSITE" id="PS51914">
    <property type="entry name" value="MRH"/>
    <property type="match status" value="2"/>
</dbReference>
<name>A0A0K0F6B5_STRVS</name>
<dbReference type="SUPFAM" id="SSF50911">
    <property type="entry name" value="Mannose 6-phosphate receptor domain"/>
    <property type="match status" value="2"/>
</dbReference>
<evidence type="ECO:0000256" key="8">
    <source>
        <dbReference type="SAM" id="SignalP"/>
    </source>
</evidence>
<dbReference type="Pfam" id="PF07915">
    <property type="entry name" value="PRKCSH"/>
    <property type="match status" value="2"/>
</dbReference>
<feature type="domain" description="MRH" evidence="9">
    <location>
        <begin position="96"/>
        <end position="220"/>
    </location>
</feature>